<dbReference type="Proteomes" id="UP000427906">
    <property type="component" value="Chromosome"/>
</dbReference>
<name>A0A5K7YES2_9BACT</name>
<dbReference type="SUPFAM" id="SSF52402">
    <property type="entry name" value="Adenine nucleotide alpha hydrolases-like"/>
    <property type="match status" value="1"/>
</dbReference>
<dbReference type="OrthoDB" id="5180851at2"/>
<keyword evidence="2" id="KW-1185">Reference proteome</keyword>
<dbReference type="RefSeq" id="WP_155316222.1">
    <property type="nucleotide sequence ID" value="NZ_AP021874.1"/>
</dbReference>
<dbReference type="Gene3D" id="3.40.50.620">
    <property type="entry name" value="HUPs"/>
    <property type="match status" value="1"/>
</dbReference>
<reference evidence="1 2" key="1">
    <citation type="submission" date="2019-11" db="EMBL/GenBank/DDBJ databases">
        <title>Comparative genomics of hydrocarbon-degrading Desulfosarcina strains.</title>
        <authorList>
            <person name="Watanabe M."/>
            <person name="Kojima H."/>
            <person name="Fukui M."/>
        </authorList>
    </citation>
    <scope>NUCLEOTIDE SEQUENCE [LARGE SCALE GENOMIC DNA]</scope>
    <source>
        <strain evidence="1 2">PL12</strain>
    </source>
</reference>
<dbReference type="EMBL" id="AP021874">
    <property type="protein sequence ID" value="BBO68022.1"/>
    <property type="molecule type" value="Genomic_DNA"/>
</dbReference>
<gene>
    <name evidence="1" type="ORF">DSCA_19520</name>
</gene>
<accession>A0A5K7YES2</accession>
<evidence type="ECO:0000313" key="2">
    <source>
        <dbReference type="Proteomes" id="UP000427906"/>
    </source>
</evidence>
<sequence length="273" mass="31779">MADKKKTIAVMFSGGTDSTFAAWSQIPNYDQIHLVTFYRQGLRKSDNIQEAIYRLKRASPNKEIRHHEVDFEEIYRKVTPRREKLDAQLAVLKQEIEPLWDKSPSRKHGMRNYAADRRRLFQANECLQCKIAMDLAAIAFCLDHRITLICDGSNTEQLDDGSQLEDVKRIAQRIFKRFGISYFFPVFHVPAEQRCKVLFEAGITDHIDHKRLEKTHQIPSRQIQCTIPASVLWTTCIFPWLVYDGDSCNEYIRLSCDYFKEKMETGLKVLGLA</sequence>
<dbReference type="KEGG" id="dalk:DSCA_19520"/>
<evidence type="ECO:0008006" key="3">
    <source>
        <dbReference type="Google" id="ProtNLM"/>
    </source>
</evidence>
<organism evidence="1 2">
    <name type="scientific">Desulfosarcina alkanivorans</name>
    <dbReference type="NCBI Taxonomy" id="571177"/>
    <lineage>
        <taxon>Bacteria</taxon>
        <taxon>Pseudomonadati</taxon>
        <taxon>Thermodesulfobacteriota</taxon>
        <taxon>Desulfobacteria</taxon>
        <taxon>Desulfobacterales</taxon>
        <taxon>Desulfosarcinaceae</taxon>
        <taxon>Desulfosarcina</taxon>
    </lineage>
</organism>
<dbReference type="AlphaFoldDB" id="A0A5K7YES2"/>
<proteinExistence type="predicted"/>
<evidence type="ECO:0000313" key="1">
    <source>
        <dbReference type="EMBL" id="BBO68022.1"/>
    </source>
</evidence>
<dbReference type="InterPro" id="IPR014729">
    <property type="entry name" value="Rossmann-like_a/b/a_fold"/>
</dbReference>
<protein>
    <recommendedName>
        <fullName evidence="3">7-cyano-7-deazaguanine synthase</fullName>
    </recommendedName>
</protein>